<dbReference type="EMBL" id="DSIY01000032">
    <property type="protein sequence ID" value="HEG90101.1"/>
    <property type="molecule type" value="Genomic_DNA"/>
</dbReference>
<feature type="domain" description="Pyridoxamine 5'-phosphate oxidase N-terminal" evidence="2">
    <location>
        <begin position="10"/>
        <end position="132"/>
    </location>
</feature>
<sequence>MERLRIPSDVESRLARELIAWFTTVRADGQPQPVPVWFLWEDGQFLIFSQSRTQKLRNIRANPKVALHFNSDERGDSVVRFEGVAEIVPDGRPATAFPAMIEKYREGIRSLGMTAESFAAEYSVQIRVRPTRLMHW</sequence>
<dbReference type="GO" id="GO:0016627">
    <property type="term" value="F:oxidoreductase activity, acting on the CH-CH group of donors"/>
    <property type="evidence" value="ECO:0007669"/>
    <property type="project" value="TreeGrafter"/>
</dbReference>
<evidence type="ECO:0000313" key="3">
    <source>
        <dbReference type="EMBL" id="HEG90101.1"/>
    </source>
</evidence>
<keyword evidence="1 3" id="KW-0560">Oxidoreductase</keyword>
<dbReference type="AlphaFoldDB" id="A0A831X0V2"/>
<dbReference type="NCBIfam" id="TIGR03667">
    <property type="entry name" value="Rv3369"/>
    <property type="match status" value="1"/>
</dbReference>
<dbReference type="PANTHER" id="PTHR35176">
    <property type="entry name" value="HEME OXYGENASE HI_0854-RELATED"/>
    <property type="match status" value="1"/>
</dbReference>
<dbReference type="InterPro" id="IPR012349">
    <property type="entry name" value="Split_barrel_FMN-bd"/>
</dbReference>
<dbReference type="Gene3D" id="2.30.110.10">
    <property type="entry name" value="Electron Transport, Fmn-binding Protein, Chain A"/>
    <property type="match status" value="1"/>
</dbReference>
<gene>
    <name evidence="3" type="ORF">ENP34_01440</name>
</gene>
<accession>A0A831X0V2</accession>
<evidence type="ECO:0000256" key="1">
    <source>
        <dbReference type="ARBA" id="ARBA00023002"/>
    </source>
</evidence>
<dbReference type="SUPFAM" id="SSF50475">
    <property type="entry name" value="FMN-binding split barrel"/>
    <property type="match status" value="1"/>
</dbReference>
<comment type="caution">
    <text evidence="3">The sequence shown here is derived from an EMBL/GenBank/DDBJ whole genome shotgun (WGS) entry which is preliminary data.</text>
</comment>
<dbReference type="NCBIfam" id="TIGR03618">
    <property type="entry name" value="Rv1155_F420"/>
    <property type="match status" value="1"/>
</dbReference>
<dbReference type="InterPro" id="IPR019920">
    <property type="entry name" value="F420-binding_dom_put"/>
</dbReference>
<dbReference type="InterPro" id="IPR011576">
    <property type="entry name" value="Pyridox_Oxase_N"/>
</dbReference>
<dbReference type="GO" id="GO:0005829">
    <property type="term" value="C:cytosol"/>
    <property type="evidence" value="ECO:0007669"/>
    <property type="project" value="TreeGrafter"/>
</dbReference>
<dbReference type="InterPro" id="IPR019966">
    <property type="entry name" value="F420-dep_enz_PPOX_Rv3369"/>
</dbReference>
<protein>
    <submittedName>
        <fullName evidence="3">TIGR03667 family PPOX class F420-dependent oxidoreductase</fullName>
        <ecNumber evidence="3">1.-.-.-</ecNumber>
    </submittedName>
</protein>
<evidence type="ECO:0000259" key="2">
    <source>
        <dbReference type="Pfam" id="PF01243"/>
    </source>
</evidence>
<dbReference type="InterPro" id="IPR052019">
    <property type="entry name" value="F420H2_bilvrd_red/Heme_oxyg"/>
</dbReference>
<dbReference type="EC" id="1.-.-.-" evidence="3"/>
<dbReference type="GO" id="GO:0070967">
    <property type="term" value="F:coenzyme F420 binding"/>
    <property type="evidence" value="ECO:0007669"/>
    <property type="project" value="TreeGrafter"/>
</dbReference>
<dbReference type="PANTHER" id="PTHR35176:SF6">
    <property type="entry name" value="HEME OXYGENASE HI_0854-RELATED"/>
    <property type="match status" value="1"/>
</dbReference>
<proteinExistence type="predicted"/>
<name>A0A831X0V2_9BACT</name>
<dbReference type="Pfam" id="PF01243">
    <property type="entry name" value="PNPOx_N"/>
    <property type="match status" value="1"/>
</dbReference>
<organism evidence="3">
    <name type="scientific">Thermorudis peleae</name>
    <dbReference type="NCBI Taxonomy" id="1382356"/>
    <lineage>
        <taxon>Bacteria</taxon>
        <taxon>Pseudomonadati</taxon>
        <taxon>Thermomicrobiota</taxon>
        <taxon>Thermomicrobia</taxon>
        <taxon>Thermomicrobia incertae sedis</taxon>
        <taxon>Thermorudis</taxon>
    </lineage>
</organism>
<reference evidence="3" key="1">
    <citation type="journal article" date="2020" name="mSystems">
        <title>Genome- and Community-Level Interaction Insights into Carbon Utilization and Element Cycling Functions of Hydrothermarchaeota in Hydrothermal Sediment.</title>
        <authorList>
            <person name="Zhou Z."/>
            <person name="Liu Y."/>
            <person name="Xu W."/>
            <person name="Pan J."/>
            <person name="Luo Z.H."/>
            <person name="Li M."/>
        </authorList>
    </citation>
    <scope>NUCLEOTIDE SEQUENCE [LARGE SCALE GENOMIC DNA]</scope>
    <source>
        <strain evidence="3">SpSt-210</strain>
    </source>
</reference>